<sequence length="528" mass="58687">MDSCHSGEATRGNDCHVRGLNTIDTTVRPTESLVATEAELIETNGRNLTLGSGWLPQPQGYVLLAACRRNESAFEYAFDGKEFNGVLTYWLLDSLYSLDPGLTYKVLQDRILAKINSQFQRQTPQLQGEGDRVVFGNDCVSLQYAVDVMKVDQNKGLFLNAGQVQGLRQGAQFAIYPYGTTDFTSVKQPLALAEITKLGATESWCEITEVFRKEPIEQGSQALLINPKSIKLVQKIRLFTKTENELPPDVYQLQSQAWQTISDAIVTGQGWVELASDHETANYQITLNINGEYEICDPSGTPIKNLRPALRFTDADADITLVKRLVHLAKYRAVQQLDNYYQKSKLSGPKLALTVELAGKQIDYDPVEEPLPQPINDPGHTPTVNVGEWVFVRIRNDSSQALNVTALALQPDWSIEQVYPYGGGHFMTFYPGDEELLPLHTNLPNGYQEGQDIIKVFATVGTTDFHWLELPALDQPIIAMTGKTSGNPLDELLAAIAAEQPPTKNVETARYPAADWITKQVIVRTKLT</sequence>
<dbReference type="Proteomes" id="UP000176944">
    <property type="component" value="Chromosome"/>
</dbReference>
<dbReference type="Gene3D" id="3.40.50.1460">
    <property type="match status" value="1"/>
</dbReference>
<organism evidence="1">
    <name type="scientific">Moorena producens (strain JHB)</name>
    <dbReference type="NCBI Taxonomy" id="1454205"/>
    <lineage>
        <taxon>Bacteria</taxon>
        <taxon>Bacillati</taxon>
        <taxon>Cyanobacteriota</taxon>
        <taxon>Cyanophyceae</taxon>
        <taxon>Coleofasciculales</taxon>
        <taxon>Coleofasciculaceae</taxon>
        <taxon>Moorena</taxon>
    </lineage>
</organism>
<reference evidence="1" key="1">
    <citation type="journal article" date="2017" name="Proc. Natl. Acad. Sci. U.S.A.">
        <title>Comparative genomics uncovers the prolific and distinctive metabolic potential of the cyanobacterial genus Moorea.</title>
        <authorList>
            <person name="Leao T."/>
            <person name="Castelao G."/>
            <person name="Korobeynikov A."/>
            <person name="Monroe E.A."/>
            <person name="Podell S."/>
            <person name="Glukhov E."/>
            <person name="Allen E.E."/>
            <person name="Gerwick W.H."/>
            <person name="Gerwick L."/>
        </authorList>
    </citation>
    <scope>NUCLEOTIDE SEQUENCE</scope>
    <source>
        <strain evidence="1">JHB</strain>
    </source>
</reference>
<proteinExistence type="predicted"/>
<name>A0A9Q9STC1_MOOP1</name>
<gene>
    <name evidence="1" type="ORF">BJP36_13310</name>
</gene>
<evidence type="ECO:0000313" key="1">
    <source>
        <dbReference type="EMBL" id="WAN69253.1"/>
    </source>
</evidence>
<dbReference type="EMBL" id="CP017708">
    <property type="protein sequence ID" value="WAN69253.1"/>
    <property type="molecule type" value="Genomic_DNA"/>
</dbReference>
<protein>
    <submittedName>
        <fullName evidence="1">Caspase family protein</fullName>
    </submittedName>
</protein>
<reference evidence="1" key="2">
    <citation type="submission" date="2022-10" db="EMBL/GenBank/DDBJ databases">
        <authorList>
            <person name="Ngo T.-E."/>
        </authorList>
    </citation>
    <scope>NUCLEOTIDE SEQUENCE</scope>
    <source>
        <strain evidence="1">JHB</strain>
    </source>
</reference>
<accession>A0A9Q9STC1</accession>
<dbReference type="AlphaFoldDB" id="A0A9Q9STC1"/>